<dbReference type="Pfam" id="PF01250">
    <property type="entry name" value="Ribosomal_S6"/>
    <property type="match status" value="1"/>
</dbReference>
<organism evidence="8 9">
    <name type="scientific">Gemmata obscuriglobus</name>
    <dbReference type="NCBI Taxonomy" id="114"/>
    <lineage>
        <taxon>Bacteria</taxon>
        <taxon>Pseudomonadati</taxon>
        <taxon>Planctomycetota</taxon>
        <taxon>Planctomycetia</taxon>
        <taxon>Gemmatales</taxon>
        <taxon>Gemmataceae</taxon>
        <taxon>Gemmata</taxon>
    </lineage>
</organism>
<dbReference type="CDD" id="cd00473">
    <property type="entry name" value="bS6"/>
    <property type="match status" value="1"/>
</dbReference>
<dbReference type="InterPro" id="IPR035980">
    <property type="entry name" value="Ribosomal_bS6_sf"/>
</dbReference>
<dbReference type="GO" id="GO:0019843">
    <property type="term" value="F:rRNA binding"/>
    <property type="evidence" value="ECO:0007669"/>
    <property type="project" value="InterPro"/>
</dbReference>
<dbReference type="AlphaFoldDB" id="A0A2Z3H540"/>
<reference evidence="8 9" key="1">
    <citation type="submission" date="2018-01" db="EMBL/GenBank/DDBJ databases">
        <title>G. obscuriglobus.</title>
        <authorList>
            <person name="Franke J."/>
            <person name="Blomberg W."/>
            <person name="Selmecki A."/>
        </authorList>
    </citation>
    <scope>NUCLEOTIDE SEQUENCE [LARGE SCALE GENOMIC DNA]</scope>
    <source>
        <strain evidence="8 9">DSM 5831</strain>
    </source>
</reference>
<keyword evidence="3" id="KW-0687">Ribonucleoprotein</keyword>
<dbReference type="InterPro" id="IPR000529">
    <property type="entry name" value="Ribosomal_bS6"/>
</dbReference>
<name>A0A2Z3H540_9BACT</name>
<dbReference type="SUPFAM" id="SSF54995">
    <property type="entry name" value="Ribosomal protein S6"/>
    <property type="match status" value="1"/>
</dbReference>
<evidence type="ECO:0000256" key="7">
    <source>
        <dbReference type="SAM" id="MobiDB-lite"/>
    </source>
</evidence>
<sequence length="182" mass="20263">MTTAPGTTGAGNYLKVTMPIQTYETLFLLDPTKVSSDAEGVKQQLHTLIERHGGTIEVSRPWDYNHKLAYPIGKSKKGSFHIIYYTFESTKQANLENDFKLQEGLILRQLTSKIDPKWRAEMMKVAHEDQGNGFALRGMQDEQTVQTDPAAIGGESLLGEDGGLRDGGPPRRGRRDMAEKPE</sequence>
<dbReference type="GO" id="GO:0006412">
    <property type="term" value="P:translation"/>
    <property type="evidence" value="ECO:0007669"/>
    <property type="project" value="InterPro"/>
</dbReference>
<keyword evidence="2 8" id="KW-0689">Ribosomal protein</keyword>
<dbReference type="GO" id="GO:0003735">
    <property type="term" value="F:structural constituent of ribosome"/>
    <property type="evidence" value="ECO:0007669"/>
    <property type="project" value="InterPro"/>
</dbReference>
<keyword evidence="9" id="KW-1185">Reference proteome</keyword>
<dbReference type="InterPro" id="IPR014717">
    <property type="entry name" value="Transl_elong_EF1B/ribsomal_bS6"/>
</dbReference>
<evidence type="ECO:0000256" key="3">
    <source>
        <dbReference type="ARBA" id="ARBA00023274"/>
    </source>
</evidence>
<comment type="function">
    <text evidence="4">Binds together with bS18 to 16S ribosomal RNA.</text>
</comment>
<gene>
    <name evidence="8" type="ORF">C1280_18580</name>
</gene>
<evidence type="ECO:0000313" key="8">
    <source>
        <dbReference type="EMBL" id="AWM38797.1"/>
    </source>
</evidence>
<dbReference type="GO" id="GO:0005840">
    <property type="term" value="C:ribosome"/>
    <property type="evidence" value="ECO:0007669"/>
    <property type="project" value="UniProtKB-KW"/>
</dbReference>
<protein>
    <recommendedName>
        <fullName evidence="5">Small ribosomal subunit protein bS6</fullName>
    </recommendedName>
    <alternativeName>
        <fullName evidence="6">30S ribosomal protein S6</fullName>
    </alternativeName>
</protein>
<dbReference type="Proteomes" id="UP000245802">
    <property type="component" value="Chromosome"/>
</dbReference>
<proteinExistence type="inferred from homology"/>
<evidence type="ECO:0000256" key="1">
    <source>
        <dbReference type="ARBA" id="ARBA00009512"/>
    </source>
</evidence>
<accession>A0A2Z3H540</accession>
<evidence type="ECO:0000256" key="4">
    <source>
        <dbReference type="ARBA" id="ARBA00035104"/>
    </source>
</evidence>
<dbReference type="InterPro" id="IPR020814">
    <property type="entry name" value="Ribosomal_S6_plastid/chlpt"/>
</dbReference>
<dbReference type="EMBL" id="CP025958">
    <property type="protein sequence ID" value="AWM38797.1"/>
    <property type="molecule type" value="Genomic_DNA"/>
</dbReference>
<evidence type="ECO:0000256" key="6">
    <source>
        <dbReference type="ARBA" id="ARBA00035520"/>
    </source>
</evidence>
<dbReference type="OrthoDB" id="290527at2"/>
<dbReference type="Gene3D" id="3.30.70.60">
    <property type="match status" value="1"/>
</dbReference>
<dbReference type="GO" id="GO:1990904">
    <property type="term" value="C:ribonucleoprotein complex"/>
    <property type="evidence" value="ECO:0007669"/>
    <property type="project" value="UniProtKB-KW"/>
</dbReference>
<dbReference type="RefSeq" id="WP_010048168.1">
    <property type="nucleotide sequence ID" value="NZ_CP025958.1"/>
</dbReference>
<evidence type="ECO:0000256" key="2">
    <source>
        <dbReference type="ARBA" id="ARBA00022980"/>
    </source>
</evidence>
<dbReference type="KEGG" id="gog:C1280_18580"/>
<feature type="region of interest" description="Disordered" evidence="7">
    <location>
        <begin position="143"/>
        <end position="182"/>
    </location>
</feature>
<evidence type="ECO:0000256" key="5">
    <source>
        <dbReference type="ARBA" id="ARBA00035294"/>
    </source>
</evidence>
<evidence type="ECO:0000313" key="9">
    <source>
        <dbReference type="Proteomes" id="UP000245802"/>
    </source>
</evidence>
<comment type="similarity">
    <text evidence="1">Belongs to the bacterial ribosomal protein bS6 family.</text>
</comment>